<proteinExistence type="predicted"/>
<dbReference type="Proteomes" id="UP001144372">
    <property type="component" value="Unassembled WGS sequence"/>
</dbReference>
<organism evidence="1 2">
    <name type="scientific">Desulforhabdus amnigena</name>
    <dbReference type="NCBI Taxonomy" id="40218"/>
    <lineage>
        <taxon>Bacteria</taxon>
        <taxon>Pseudomonadati</taxon>
        <taxon>Thermodesulfobacteriota</taxon>
        <taxon>Syntrophobacteria</taxon>
        <taxon>Syntrophobacterales</taxon>
        <taxon>Syntrophobacteraceae</taxon>
        <taxon>Desulforhabdus</taxon>
    </lineage>
</organism>
<dbReference type="AlphaFoldDB" id="A0A9W6D5K2"/>
<keyword evidence="2" id="KW-1185">Reference proteome</keyword>
<gene>
    <name evidence="1" type="ORF">DAMNIGENAA_11640</name>
</gene>
<dbReference type="EMBL" id="BSDR01000001">
    <property type="protein sequence ID" value="GLI33731.1"/>
    <property type="molecule type" value="Genomic_DNA"/>
</dbReference>
<evidence type="ECO:0000313" key="2">
    <source>
        <dbReference type="Proteomes" id="UP001144372"/>
    </source>
</evidence>
<dbReference type="RefSeq" id="WP_281792896.1">
    <property type="nucleotide sequence ID" value="NZ_BSDR01000001.1"/>
</dbReference>
<accession>A0A9W6D5K2</accession>
<name>A0A9W6D5K2_9BACT</name>
<comment type="caution">
    <text evidence="1">The sequence shown here is derived from an EMBL/GenBank/DDBJ whole genome shotgun (WGS) entry which is preliminary data.</text>
</comment>
<sequence>MADLKSMLEKIGDHIGQSQGYVELKGLDAVYRYLIDKYSWRPDEVRNLSLEDLKLLLAGYEEKATTDWI</sequence>
<evidence type="ECO:0000313" key="1">
    <source>
        <dbReference type="EMBL" id="GLI33731.1"/>
    </source>
</evidence>
<reference evidence="1" key="1">
    <citation type="submission" date="2022-12" db="EMBL/GenBank/DDBJ databases">
        <title>Reference genome sequencing for broad-spectrum identification of bacterial and archaeal isolates by mass spectrometry.</title>
        <authorList>
            <person name="Sekiguchi Y."/>
            <person name="Tourlousse D.M."/>
        </authorList>
    </citation>
    <scope>NUCLEOTIDE SEQUENCE</scope>
    <source>
        <strain evidence="1">ASRB1</strain>
    </source>
</reference>
<protein>
    <submittedName>
        <fullName evidence="1">Uncharacterized protein</fullName>
    </submittedName>
</protein>